<accession>A0ABV3DP89</accession>
<feature type="domain" description="STAS" evidence="2">
    <location>
        <begin position="23"/>
        <end position="103"/>
    </location>
</feature>
<dbReference type="EMBL" id="JBEZFP010000092">
    <property type="protein sequence ID" value="MEU8137566.1"/>
    <property type="molecule type" value="Genomic_DNA"/>
</dbReference>
<reference evidence="3 4" key="1">
    <citation type="submission" date="2024-06" db="EMBL/GenBank/DDBJ databases">
        <title>The Natural Products Discovery Center: Release of the First 8490 Sequenced Strains for Exploring Actinobacteria Biosynthetic Diversity.</title>
        <authorList>
            <person name="Kalkreuter E."/>
            <person name="Kautsar S.A."/>
            <person name="Yang D."/>
            <person name="Bader C.D."/>
            <person name="Teijaro C.N."/>
            <person name="Fluegel L."/>
            <person name="Davis C.M."/>
            <person name="Simpson J.R."/>
            <person name="Lauterbach L."/>
            <person name="Steele A.D."/>
            <person name="Gui C."/>
            <person name="Meng S."/>
            <person name="Li G."/>
            <person name="Viehrig K."/>
            <person name="Ye F."/>
            <person name="Su P."/>
            <person name="Kiefer A.F."/>
            <person name="Nichols A."/>
            <person name="Cepeda A.J."/>
            <person name="Yan W."/>
            <person name="Fan B."/>
            <person name="Jiang Y."/>
            <person name="Adhikari A."/>
            <person name="Zheng C.-J."/>
            <person name="Schuster L."/>
            <person name="Cowan T.M."/>
            <person name="Smanski M.J."/>
            <person name="Chevrette M.G."/>
            <person name="De Carvalho L.P.S."/>
            <person name="Shen B."/>
        </authorList>
    </citation>
    <scope>NUCLEOTIDE SEQUENCE [LARGE SCALE GENOMIC DNA]</scope>
    <source>
        <strain evidence="3 4">NPDC048946</strain>
    </source>
</reference>
<evidence type="ECO:0000259" key="2">
    <source>
        <dbReference type="PROSITE" id="PS50801"/>
    </source>
</evidence>
<keyword evidence="4" id="KW-1185">Reference proteome</keyword>
<organism evidence="3 4">
    <name type="scientific">Streptodolium elevatio</name>
    <dbReference type="NCBI Taxonomy" id="3157996"/>
    <lineage>
        <taxon>Bacteria</taxon>
        <taxon>Bacillati</taxon>
        <taxon>Actinomycetota</taxon>
        <taxon>Actinomycetes</taxon>
        <taxon>Kitasatosporales</taxon>
        <taxon>Streptomycetaceae</taxon>
        <taxon>Streptodolium</taxon>
    </lineage>
</organism>
<dbReference type="Pfam" id="PF13466">
    <property type="entry name" value="STAS_2"/>
    <property type="match status" value="1"/>
</dbReference>
<dbReference type="InterPro" id="IPR036513">
    <property type="entry name" value="STAS_dom_sf"/>
</dbReference>
<name>A0ABV3DP89_9ACTN</name>
<dbReference type="Proteomes" id="UP001551482">
    <property type="component" value="Unassembled WGS sequence"/>
</dbReference>
<feature type="region of interest" description="Disordered" evidence="1">
    <location>
        <begin position="116"/>
        <end position="141"/>
    </location>
</feature>
<proteinExistence type="predicted"/>
<feature type="compositionally biased region" description="Polar residues" evidence="1">
    <location>
        <begin position="125"/>
        <end position="134"/>
    </location>
</feature>
<dbReference type="CDD" id="cd07043">
    <property type="entry name" value="STAS_anti-anti-sigma_factors"/>
    <property type="match status" value="1"/>
</dbReference>
<evidence type="ECO:0000256" key="1">
    <source>
        <dbReference type="SAM" id="MobiDB-lite"/>
    </source>
</evidence>
<evidence type="ECO:0000313" key="3">
    <source>
        <dbReference type="EMBL" id="MEU8137566.1"/>
    </source>
</evidence>
<protein>
    <submittedName>
        <fullName evidence="3">STAS domain-containing protein</fullName>
    </submittedName>
</protein>
<dbReference type="Gene3D" id="3.30.750.24">
    <property type="entry name" value="STAS domain"/>
    <property type="match status" value="1"/>
</dbReference>
<dbReference type="InterPro" id="IPR058548">
    <property type="entry name" value="MlaB-like_STAS"/>
</dbReference>
<dbReference type="InterPro" id="IPR002645">
    <property type="entry name" value="STAS_dom"/>
</dbReference>
<sequence length="141" mass="15088">MTTHPEETFDLHAGRDSAGDGHIRVAGDLDWETADELTRAARDLLHAGPAPGRLRVACAGLTMCDSMGLAALLMIRRDAAAVGTALHLDDQPPVLRRLLEITGTAYLFGGSALGEERPDADEWQASDNYSSARPSQAPPRQ</sequence>
<dbReference type="PROSITE" id="PS50801">
    <property type="entry name" value="STAS"/>
    <property type="match status" value="1"/>
</dbReference>
<dbReference type="SUPFAM" id="SSF52091">
    <property type="entry name" value="SpoIIaa-like"/>
    <property type="match status" value="1"/>
</dbReference>
<comment type="caution">
    <text evidence="3">The sequence shown here is derived from an EMBL/GenBank/DDBJ whole genome shotgun (WGS) entry which is preliminary data.</text>
</comment>
<dbReference type="RefSeq" id="WP_358359642.1">
    <property type="nucleotide sequence ID" value="NZ_JBEZFP010000092.1"/>
</dbReference>
<gene>
    <name evidence="3" type="ORF">AB0C36_29145</name>
</gene>
<evidence type="ECO:0000313" key="4">
    <source>
        <dbReference type="Proteomes" id="UP001551482"/>
    </source>
</evidence>